<dbReference type="HAMAP" id="MF_00083">
    <property type="entry name" value="Pept_tRNA_hydro_bact"/>
    <property type="match status" value="1"/>
</dbReference>
<evidence type="ECO:0000256" key="9">
    <source>
        <dbReference type="RuleBase" id="RU000673"/>
    </source>
</evidence>
<dbReference type="InterPro" id="IPR018171">
    <property type="entry name" value="Pept_tRNA_hydro_CS"/>
</dbReference>
<dbReference type="Proteomes" id="UP000185124">
    <property type="component" value="Unassembled WGS sequence"/>
</dbReference>
<evidence type="ECO:0000256" key="3">
    <source>
        <dbReference type="ARBA" id="ARBA00022801"/>
    </source>
</evidence>
<feature type="binding site" evidence="8">
    <location>
        <position position="20"/>
    </location>
    <ligand>
        <name>tRNA</name>
        <dbReference type="ChEBI" id="CHEBI:17843"/>
    </ligand>
</feature>
<proteinExistence type="inferred from homology"/>
<dbReference type="PROSITE" id="PS01196">
    <property type="entry name" value="PEPT_TRNA_HYDROL_2"/>
    <property type="match status" value="1"/>
</dbReference>
<dbReference type="InterPro" id="IPR001328">
    <property type="entry name" value="Pept_tRNA_hydro"/>
</dbReference>
<evidence type="ECO:0000256" key="4">
    <source>
        <dbReference type="ARBA" id="ARBA00022884"/>
    </source>
</evidence>
<feature type="binding site" evidence="8">
    <location>
        <position position="121"/>
    </location>
    <ligand>
        <name>tRNA</name>
        <dbReference type="ChEBI" id="CHEBI:17843"/>
    </ligand>
</feature>
<dbReference type="GO" id="GO:0005737">
    <property type="term" value="C:cytoplasm"/>
    <property type="evidence" value="ECO:0007669"/>
    <property type="project" value="UniProtKB-SubCell"/>
</dbReference>
<dbReference type="EC" id="3.1.1.29" evidence="1 8"/>
<feature type="site" description="Stabilizes the basic form of H active site to accept a proton" evidence="8">
    <location>
        <position position="100"/>
    </location>
</feature>
<protein>
    <recommendedName>
        <fullName evidence="7 8">Peptidyl-tRNA hydrolase</fullName>
        <shortName evidence="8">Pth</shortName>
        <ecNumber evidence="1 8">3.1.1.29</ecNumber>
    </recommendedName>
</protein>
<keyword evidence="12" id="KW-1185">Reference proteome</keyword>
<evidence type="ECO:0000256" key="6">
    <source>
        <dbReference type="ARBA" id="ARBA00048707"/>
    </source>
</evidence>
<evidence type="ECO:0000256" key="5">
    <source>
        <dbReference type="ARBA" id="ARBA00038063"/>
    </source>
</evidence>
<dbReference type="SUPFAM" id="SSF53178">
    <property type="entry name" value="Peptidyl-tRNA hydrolase-like"/>
    <property type="match status" value="1"/>
</dbReference>
<organism evidence="11 12">
    <name type="scientific">Micromonospora cremea</name>
    <dbReference type="NCBI Taxonomy" id="709881"/>
    <lineage>
        <taxon>Bacteria</taxon>
        <taxon>Bacillati</taxon>
        <taxon>Actinomycetota</taxon>
        <taxon>Actinomycetes</taxon>
        <taxon>Micromonosporales</taxon>
        <taxon>Micromonosporaceae</taxon>
        <taxon>Micromonospora</taxon>
    </lineage>
</organism>
<dbReference type="STRING" id="709881.SAMN04489832_5471"/>
<evidence type="ECO:0000256" key="1">
    <source>
        <dbReference type="ARBA" id="ARBA00013260"/>
    </source>
</evidence>
<dbReference type="AlphaFoldDB" id="A0A1N6AG35"/>
<comment type="subcellular location">
    <subcellularLocation>
        <location evidence="8">Cytoplasm</location>
    </subcellularLocation>
</comment>
<comment type="function">
    <text evidence="8">Hydrolyzes ribosome-free peptidyl-tRNAs (with 1 or more amino acids incorporated), which drop off the ribosome during protein synthesis, or as a result of ribosome stalling.</text>
</comment>
<accession>A0A1N6AG35</accession>
<evidence type="ECO:0000256" key="8">
    <source>
        <dbReference type="HAMAP-Rule" id="MF_00083"/>
    </source>
</evidence>
<comment type="subunit">
    <text evidence="8">Monomer.</text>
</comment>
<gene>
    <name evidence="8" type="primary">pth</name>
    <name evidence="11" type="ORF">SAMN04489832_5471</name>
</gene>
<comment type="catalytic activity">
    <reaction evidence="6 8 9">
        <text>an N-acyl-L-alpha-aminoacyl-tRNA + H2O = an N-acyl-L-amino acid + a tRNA + H(+)</text>
        <dbReference type="Rhea" id="RHEA:54448"/>
        <dbReference type="Rhea" id="RHEA-COMP:10123"/>
        <dbReference type="Rhea" id="RHEA-COMP:13883"/>
        <dbReference type="ChEBI" id="CHEBI:15377"/>
        <dbReference type="ChEBI" id="CHEBI:15378"/>
        <dbReference type="ChEBI" id="CHEBI:59874"/>
        <dbReference type="ChEBI" id="CHEBI:78442"/>
        <dbReference type="ChEBI" id="CHEBI:138191"/>
        <dbReference type="EC" id="3.1.1.29"/>
    </reaction>
</comment>
<dbReference type="FunFam" id="3.40.50.1470:FF:000001">
    <property type="entry name" value="Peptidyl-tRNA hydrolase"/>
    <property type="match status" value="1"/>
</dbReference>
<feature type="active site" description="Proton acceptor" evidence="8">
    <location>
        <position position="25"/>
    </location>
</feature>
<evidence type="ECO:0000256" key="7">
    <source>
        <dbReference type="ARBA" id="ARBA00050038"/>
    </source>
</evidence>
<feature type="site" description="Discriminates between blocked and unblocked aminoacyl-tRNA" evidence="8">
    <location>
        <position position="15"/>
    </location>
</feature>
<evidence type="ECO:0000313" key="12">
    <source>
        <dbReference type="Proteomes" id="UP000185124"/>
    </source>
</evidence>
<dbReference type="Pfam" id="PF01195">
    <property type="entry name" value="Pept_tRNA_hydro"/>
    <property type="match status" value="1"/>
</dbReference>
<dbReference type="PROSITE" id="PS01195">
    <property type="entry name" value="PEPT_TRNA_HYDROL_1"/>
    <property type="match status" value="1"/>
</dbReference>
<dbReference type="RefSeq" id="WP_074316641.1">
    <property type="nucleotide sequence ID" value="NZ_FSQT01000002.1"/>
</dbReference>
<dbReference type="GO" id="GO:0072344">
    <property type="term" value="P:rescue of stalled ribosome"/>
    <property type="evidence" value="ECO:0007669"/>
    <property type="project" value="UniProtKB-UniRule"/>
</dbReference>
<dbReference type="PANTHER" id="PTHR17224">
    <property type="entry name" value="PEPTIDYL-TRNA HYDROLASE"/>
    <property type="match status" value="1"/>
</dbReference>
<sequence length="196" mass="20840">MTDEAGPWLVVGLGNPGREYAGNRHNVGFMVADLLAGRVGARFGRHKRAVAEVAEGRLGFGGPKLVLAKPLTYMNLSGGPVAALAQFYKVPPAQVIALHDELDIGYGQVRVKCGGGEGGHNGLRSMSKSLGTKEYIRVRFGVGRPPGRQDPADYVLSDFGAAERKELDFLVDRAADVVESVIAKGVEPTQNLYHGG</sequence>
<name>A0A1N6AG35_9ACTN</name>
<comment type="similarity">
    <text evidence="5 8 10">Belongs to the PTH family.</text>
</comment>
<keyword evidence="3 8" id="KW-0378">Hydrolase</keyword>
<dbReference type="EMBL" id="FSQT01000002">
    <property type="protein sequence ID" value="SIN32995.1"/>
    <property type="molecule type" value="Genomic_DNA"/>
</dbReference>
<dbReference type="NCBIfam" id="TIGR00447">
    <property type="entry name" value="pth"/>
    <property type="match status" value="1"/>
</dbReference>
<dbReference type="OrthoDB" id="9800507at2"/>
<evidence type="ECO:0000256" key="2">
    <source>
        <dbReference type="ARBA" id="ARBA00022555"/>
    </source>
</evidence>
<dbReference type="GO" id="GO:0004045">
    <property type="term" value="F:peptidyl-tRNA hydrolase activity"/>
    <property type="evidence" value="ECO:0007669"/>
    <property type="project" value="UniProtKB-UniRule"/>
</dbReference>
<comment type="function">
    <text evidence="8">Catalyzes the release of premature peptidyl moieties from peptidyl-tRNA molecules trapped in stalled 50S ribosomal subunits, and thus maintains levels of free tRNAs and 50S ribosomes.</text>
</comment>
<dbReference type="InterPro" id="IPR036416">
    <property type="entry name" value="Pept_tRNA_hydro_sf"/>
</dbReference>
<dbReference type="GO" id="GO:0006515">
    <property type="term" value="P:protein quality control for misfolded or incompletely synthesized proteins"/>
    <property type="evidence" value="ECO:0007669"/>
    <property type="project" value="UniProtKB-UniRule"/>
</dbReference>
<reference evidence="12" key="1">
    <citation type="submission" date="2016-12" db="EMBL/GenBank/DDBJ databases">
        <authorList>
            <person name="Varghese N."/>
            <person name="Submissions S."/>
        </authorList>
    </citation>
    <scope>NUCLEOTIDE SEQUENCE [LARGE SCALE GENOMIC DNA]</scope>
    <source>
        <strain evidence="12">DSM 45599</strain>
    </source>
</reference>
<feature type="binding site" evidence="8">
    <location>
        <position position="73"/>
    </location>
    <ligand>
        <name>tRNA</name>
        <dbReference type="ChEBI" id="CHEBI:17843"/>
    </ligand>
</feature>
<keyword evidence="8" id="KW-0963">Cytoplasm</keyword>
<dbReference type="CDD" id="cd00462">
    <property type="entry name" value="PTH"/>
    <property type="match status" value="1"/>
</dbReference>
<dbReference type="GO" id="GO:0000049">
    <property type="term" value="F:tRNA binding"/>
    <property type="evidence" value="ECO:0007669"/>
    <property type="project" value="UniProtKB-UniRule"/>
</dbReference>
<keyword evidence="2 8" id="KW-0820">tRNA-binding</keyword>
<feature type="binding site" evidence="8">
    <location>
        <position position="75"/>
    </location>
    <ligand>
        <name>tRNA</name>
        <dbReference type="ChEBI" id="CHEBI:17843"/>
    </ligand>
</feature>
<dbReference type="PANTHER" id="PTHR17224:SF1">
    <property type="entry name" value="PEPTIDYL-TRNA HYDROLASE"/>
    <property type="match status" value="1"/>
</dbReference>
<dbReference type="Gene3D" id="3.40.50.1470">
    <property type="entry name" value="Peptidyl-tRNA hydrolase"/>
    <property type="match status" value="1"/>
</dbReference>
<evidence type="ECO:0000313" key="11">
    <source>
        <dbReference type="EMBL" id="SIN32995.1"/>
    </source>
</evidence>
<keyword evidence="4 8" id="KW-0694">RNA-binding</keyword>
<evidence type="ECO:0000256" key="10">
    <source>
        <dbReference type="RuleBase" id="RU004320"/>
    </source>
</evidence>